<evidence type="ECO:0000256" key="1">
    <source>
        <dbReference type="ARBA" id="ARBA00011076"/>
    </source>
</evidence>
<dbReference type="GO" id="GO:0006543">
    <property type="term" value="P:L-glutamine catabolic process"/>
    <property type="evidence" value="ECO:0007669"/>
    <property type="project" value="TreeGrafter"/>
</dbReference>
<comment type="caution">
    <text evidence="7">The sequence shown here is derived from an EMBL/GenBank/DDBJ whole genome shotgun (WGS) entry which is preliminary data.</text>
</comment>
<name>A0A7C3PLH6_9CYAN</name>
<feature type="binding site" evidence="6">
    <location>
        <position position="153"/>
    </location>
    <ligand>
        <name>substrate</name>
    </ligand>
</feature>
<organism evidence="7">
    <name type="scientific">Oscillatoriales cyanobacterium SpSt-418</name>
    <dbReference type="NCBI Taxonomy" id="2282169"/>
    <lineage>
        <taxon>Bacteria</taxon>
        <taxon>Bacillati</taxon>
        <taxon>Cyanobacteriota</taxon>
        <taxon>Cyanophyceae</taxon>
        <taxon>Oscillatoriophycideae</taxon>
        <taxon>Oscillatoriales</taxon>
    </lineage>
</organism>
<keyword evidence="4 6" id="KW-0378">Hydrolase</keyword>
<comment type="catalytic activity">
    <reaction evidence="5 6">
        <text>L-glutamine + H2O = L-glutamate + NH4(+)</text>
        <dbReference type="Rhea" id="RHEA:15889"/>
        <dbReference type="ChEBI" id="CHEBI:15377"/>
        <dbReference type="ChEBI" id="CHEBI:28938"/>
        <dbReference type="ChEBI" id="CHEBI:29985"/>
        <dbReference type="ChEBI" id="CHEBI:58359"/>
        <dbReference type="EC" id="3.5.1.2"/>
    </reaction>
</comment>
<feature type="binding site" evidence="6">
    <location>
        <position position="273"/>
    </location>
    <ligand>
        <name>substrate</name>
    </ligand>
</feature>
<evidence type="ECO:0000256" key="5">
    <source>
        <dbReference type="ARBA" id="ARBA00049534"/>
    </source>
</evidence>
<dbReference type="GO" id="GO:0004359">
    <property type="term" value="F:glutaminase activity"/>
    <property type="evidence" value="ECO:0007669"/>
    <property type="project" value="UniProtKB-UniRule"/>
</dbReference>
<dbReference type="NCBIfam" id="TIGR03814">
    <property type="entry name" value="Gln_ase"/>
    <property type="match status" value="1"/>
</dbReference>
<dbReference type="HAMAP" id="MF_00313">
    <property type="entry name" value="Glutaminase"/>
    <property type="match status" value="1"/>
</dbReference>
<dbReference type="PANTHER" id="PTHR12544">
    <property type="entry name" value="GLUTAMINASE"/>
    <property type="match status" value="1"/>
</dbReference>
<keyword evidence="6" id="KW-0007">Acetylation</keyword>
<evidence type="ECO:0000256" key="6">
    <source>
        <dbReference type="HAMAP-Rule" id="MF_00313"/>
    </source>
</evidence>
<dbReference type="InterPro" id="IPR012338">
    <property type="entry name" value="Beta-lactam/transpept-like"/>
</dbReference>
<dbReference type="GO" id="GO:0006537">
    <property type="term" value="P:glutamate biosynthetic process"/>
    <property type="evidence" value="ECO:0007669"/>
    <property type="project" value="TreeGrafter"/>
</dbReference>
<comment type="subunit">
    <text evidence="2 6">Homotetramer.</text>
</comment>
<gene>
    <name evidence="6 7" type="primary">glsA</name>
    <name evidence="7" type="ORF">ENR64_24600</name>
</gene>
<proteinExistence type="inferred from homology"/>
<protein>
    <recommendedName>
        <fullName evidence="3 6">Glutaminase</fullName>
        <ecNumber evidence="3 6">3.5.1.2</ecNumber>
    </recommendedName>
</protein>
<accession>A0A7C3PLH6</accession>
<dbReference type="SUPFAM" id="SSF56601">
    <property type="entry name" value="beta-lactamase/transpeptidase-like"/>
    <property type="match status" value="1"/>
</dbReference>
<dbReference type="InterPro" id="IPR015868">
    <property type="entry name" value="Glutaminase"/>
</dbReference>
<dbReference type="Pfam" id="PF04960">
    <property type="entry name" value="Glutaminase"/>
    <property type="match status" value="1"/>
</dbReference>
<sequence>MSKPANETAKLPLIARKLRKNSVGTFVAISLLNVLPKLQGLDQGRLATWSVQARNQIGTGHLPDYIPLLAAADPTWLAVQVQRIDGQAAMVGNMRQPFVLMSVMKPFLLLFLLELLGQDAVFKHVGMRPSDQSFHSVPQLMVDEGFPRNPMINSGAITLASHLPGATSADRCDKLCEWLNLHAKSNFKLDEQMLASVRSLGNEANRTIARLLHKAGHLDDIETTLDTYNHICCLSGNVSDLARLGLLLAQPRPDISPLHQRIVNALMLTCGLYEASGEFAVRIGLPLKSGVSGAILAIIPGEGAIACYSPPLDATGNSVAGLFLIEQIVQHLNLSVFN</sequence>
<evidence type="ECO:0000313" key="7">
    <source>
        <dbReference type="EMBL" id="HFN00877.1"/>
    </source>
</evidence>
<feature type="binding site" evidence="6">
    <location>
        <position position="205"/>
    </location>
    <ligand>
        <name>substrate</name>
    </ligand>
</feature>
<dbReference type="Gene3D" id="3.40.710.10">
    <property type="entry name" value="DD-peptidase/beta-lactamase superfamily"/>
    <property type="match status" value="1"/>
</dbReference>
<feature type="binding site" evidence="6">
    <location>
        <position position="228"/>
    </location>
    <ligand>
        <name>substrate</name>
    </ligand>
</feature>
<feature type="binding site" evidence="6">
    <location>
        <position position="291"/>
    </location>
    <ligand>
        <name>substrate</name>
    </ligand>
</feature>
<comment type="similarity">
    <text evidence="1 6">Belongs to the glutaminase family.</text>
</comment>
<dbReference type="EMBL" id="DSRU01000347">
    <property type="protein sequence ID" value="HFN00877.1"/>
    <property type="molecule type" value="Genomic_DNA"/>
</dbReference>
<dbReference type="AlphaFoldDB" id="A0A7C3PLH6"/>
<dbReference type="EC" id="3.5.1.2" evidence="3 6"/>
<dbReference type="PANTHER" id="PTHR12544:SF29">
    <property type="entry name" value="GLUTAMINASE"/>
    <property type="match status" value="1"/>
</dbReference>
<evidence type="ECO:0000256" key="2">
    <source>
        <dbReference type="ARBA" id="ARBA00011881"/>
    </source>
</evidence>
<feature type="binding site" evidence="6">
    <location>
        <position position="102"/>
    </location>
    <ligand>
        <name>substrate</name>
    </ligand>
</feature>
<evidence type="ECO:0000256" key="3">
    <source>
        <dbReference type="ARBA" id="ARBA00012918"/>
    </source>
</evidence>
<evidence type="ECO:0000256" key="4">
    <source>
        <dbReference type="ARBA" id="ARBA00022801"/>
    </source>
</evidence>
<comment type="caution">
    <text evidence="6">Lacks conserved residue(s) required for the propagation of feature annotation.</text>
</comment>
<reference evidence="7" key="1">
    <citation type="journal article" date="2020" name="mSystems">
        <title>Genome- and Community-Level Interaction Insights into Carbon Utilization and Element Cycling Functions of Hydrothermarchaeota in Hydrothermal Sediment.</title>
        <authorList>
            <person name="Zhou Z."/>
            <person name="Liu Y."/>
            <person name="Xu W."/>
            <person name="Pan J."/>
            <person name="Luo Z.H."/>
            <person name="Li M."/>
        </authorList>
    </citation>
    <scope>NUCLEOTIDE SEQUENCE [LARGE SCALE GENOMIC DNA]</scope>
    <source>
        <strain evidence="7">SpSt-418</strain>
    </source>
</reference>